<evidence type="ECO:0000313" key="2">
    <source>
        <dbReference type="Proteomes" id="UP001626550"/>
    </source>
</evidence>
<protein>
    <recommendedName>
        <fullName evidence="3">DUF4304 domain-containing protein</fullName>
    </recommendedName>
</protein>
<proteinExistence type="predicted"/>
<comment type="caution">
    <text evidence="1">The sequence shown here is derived from an EMBL/GenBank/DDBJ whole genome shotgun (WGS) entry which is preliminary data.</text>
</comment>
<dbReference type="EMBL" id="JBJKFK010001425">
    <property type="protein sequence ID" value="KAL3313135.1"/>
    <property type="molecule type" value="Genomic_DNA"/>
</dbReference>
<evidence type="ECO:0008006" key="3">
    <source>
        <dbReference type="Google" id="ProtNLM"/>
    </source>
</evidence>
<gene>
    <name evidence="1" type="ORF">Ciccas_008264</name>
</gene>
<name>A0ABD2Q0Z4_9PLAT</name>
<evidence type="ECO:0000313" key="1">
    <source>
        <dbReference type="EMBL" id="KAL3313135.1"/>
    </source>
</evidence>
<sequence length="195" mass="22537">MTLQKIKSLLQTGYILPPSHHFQSQLLSIDRLDYILTATDPSFSVDFSYNLIFLVNTQHCLLEDFLTNSGVLDGRRKLLYAYQSLEPRFQVKLAPEYTKAKQAKDPFDDFGRRVIQKLCPQKQNIIKHLFQLRYYQFSSATLLFDKINDSVAQANFVTPDDVDKYCYEFFLSLLPKTVADSVLIKLKVALKILAK</sequence>
<keyword evidence="2" id="KW-1185">Reference proteome</keyword>
<dbReference type="AlphaFoldDB" id="A0ABD2Q0Z4"/>
<organism evidence="1 2">
    <name type="scientific">Cichlidogyrus casuarinus</name>
    <dbReference type="NCBI Taxonomy" id="1844966"/>
    <lineage>
        <taxon>Eukaryota</taxon>
        <taxon>Metazoa</taxon>
        <taxon>Spiralia</taxon>
        <taxon>Lophotrochozoa</taxon>
        <taxon>Platyhelminthes</taxon>
        <taxon>Monogenea</taxon>
        <taxon>Monopisthocotylea</taxon>
        <taxon>Dactylogyridea</taxon>
        <taxon>Ancyrocephalidae</taxon>
        <taxon>Cichlidogyrus</taxon>
    </lineage>
</organism>
<dbReference type="Proteomes" id="UP001626550">
    <property type="component" value="Unassembled WGS sequence"/>
</dbReference>
<accession>A0ABD2Q0Z4</accession>
<reference evidence="1 2" key="1">
    <citation type="submission" date="2024-11" db="EMBL/GenBank/DDBJ databases">
        <title>Adaptive evolution of stress response genes in parasites aligns with host niche diversity.</title>
        <authorList>
            <person name="Hahn C."/>
            <person name="Resl P."/>
        </authorList>
    </citation>
    <scope>NUCLEOTIDE SEQUENCE [LARGE SCALE GENOMIC DNA]</scope>
    <source>
        <strain evidence="1">EGGRZ-B1_66</strain>
        <tissue evidence="1">Body</tissue>
    </source>
</reference>